<organism evidence="2 3">
    <name type="scientific">Corynebacterium suedekumii</name>
    <dbReference type="NCBI Taxonomy" id="3049801"/>
    <lineage>
        <taxon>Bacteria</taxon>
        <taxon>Bacillati</taxon>
        <taxon>Actinomycetota</taxon>
        <taxon>Actinomycetes</taxon>
        <taxon>Mycobacteriales</taxon>
        <taxon>Corynebacteriaceae</taxon>
        <taxon>Corynebacterium</taxon>
    </lineage>
</organism>
<gene>
    <name evidence="2" type="ORF">QP029_05860</name>
</gene>
<evidence type="ECO:0000313" key="3">
    <source>
        <dbReference type="Proteomes" id="UP001238805"/>
    </source>
</evidence>
<dbReference type="Proteomes" id="UP001238805">
    <property type="component" value="Chromosome"/>
</dbReference>
<dbReference type="RefSeq" id="WP_284875874.1">
    <property type="nucleotide sequence ID" value="NZ_CP126970.1"/>
</dbReference>
<evidence type="ECO:0000313" key="2">
    <source>
        <dbReference type="EMBL" id="WIM71301.1"/>
    </source>
</evidence>
<name>A0ABY8VQM0_9CORY</name>
<keyword evidence="3" id="KW-1185">Reference proteome</keyword>
<dbReference type="InterPro" id="IPR005531">
    <property type="entry name" value="Asp23"/>
</dbReference>
<reference evidence="2 3" key="1">
    <citation type="submission" date="2023-05" db="EMBL/GenBank/DDBJ databases">
        <title>Corynebacterium suedekumii sp. nov. and Corynebacterium breve sp. nov. isolated from raw cow's milk.</title>
        <authorList>
            <person name="Baer M.K."/>
            <person name="Mehl L."/>
            <person name="Hellmuth R."/>
            <person name="Marke G."/>
            <person name="Lipski A."/>
        </authorList>
    </citation>
    <scope>NUCLEOTIDE SEQUENCE [LARGE SCALE GENOMIC DNA]</scope>
    <source>
        <strain evidence="2 3">LM112</strain>
    </source>
</reference>
<accession>A0ABY8VQM0</accession>
<dbReference type="EMBL" id="CP126970">
    <property type="protein sequence ID" value="WIM71301.1"/>
    <property type="molecule type" value="Genomic_DNA"/>
</dbReference>
<protein>
    <submittedName>
        <fullName evidence="2">Asp23/Gls24 family envelope stress response protein</fullName>
    </submittedName>
</protein>
<evidence type="ECO:0000256" key="1">
    <source>
        <dbReference type="ARBA" id="ARBA00005721"/>
    </source>
</evidence>
<comment type="similarity">
    <text evidence="1">Belongs to the asp23 family.</text>
</comment>
<sequence>MRISDRAVARIVAAAAASVPGTTELGRSLERIAGRTYPRFDVLVDDTARTCSVEAYIAVTWPSPVTDVAEAVRATISTWVREYTGLTVTTVNVVTGPVVAAPRVTTVAPTRPTLRPVTVAPLRVTHPVAPPGEPLRPVTVAPPVALRPVTVTPTRRSRVR</sequence>
<dbReference type="Pfam" id="PF03780">
    <property type="entry name" value="Asp23"/>
    <property type="match status" value="1"/>
</dbReference>
<proteinExistence type="inferred from homology"/>